<dbReference type="AlphaFoldDB" id="A0A150GUY1"/>
<dbReference type="OrthoDB" id="533018at2759"/>
<dbReference type="InterPro" id="IPR021838">
    <property type="entry name" value="DUF3431"/>
</dbReference>
<comment type="caution">
    <text evidence="1">The sequence shown here is derived from an EMBL/GenBank/DDBJ whole genome shotgun (WGS) entry which is preliminary data.</text>
</comment>
<protein>
    <submittedName>
        <fullName evidence="1">Uncharacterized protein</fullName>
    </submittedName>
</protein>
<organism evidence="1 2">
    <name type="scientific">Gonium pectorale</name>
    <name type="common">Green alga</name>
    <dbReference type="NCBI Taxonomy" id="33097"/>
    <lineage>
        <taxon>Eukaryota</taxon>
        <taxon>Viridiplantae</taxon>
        <taxon>Chlorophyta</taxon>
        <taxon>core chlorophytes</taxon>
        <taxon>Chlorophyceae</taxon>
        <taxon>CS clade</taxon>
        <taxon>Chlamydomonadales</taxon>
        <taxon>Volvocaceae</taxon>
        <taxon>Gonium</taxon>
    </lineage>
</organism>
<dbReference type="EMBL" id="LSYV01000007">
    <property type="protein sequence ID" value="KXZ53563.1"/>
    <property type="molecule type" value="Genomic_DNA"/>
</dbReference>
<evidence type="ECO:0000313" key="2">
    <source>
        <dbReference type="Proteomes" id="UP000075714"/>
    </source>
</evidence>
<sequence>MASAQAGTEARRELDRFYRPPPTWGCETGLPPGAFHVVVATYAPEPTSLIPWIWNLGLTGARIWIYHRLASDDPRLAAAAATFAAFEPYPCGSAVLLQQLLPNKGREAAVYLAHIVRQYGNLPDGLALVHDHGPAARHSLCGPFFRRLRGYYKGIAVQRRRKGQQPAATAAAAASNATAAGAVAEAAVAAAAGPGAGVAVPAASRRSLRAGGGRRRRRGDGEGGDSGELLTAFADMAVSLSSGCQWAWGAVETVRSATSSSRSLDYPEGAARRTTGETFAALGRILQEHGFAQRKAPGNFKSCCASLLLRPAHVLRWPLSMYEQMLSYTLDERNTYHASLAVSHHGWALWGGSEVGPSDLLRYFEVDLALLHIRGCPGWRLVRAAAAAAAAKQG</sequence>
<accession>A0A150GUY1</accession>
<dbReference type="Pfam" id="PF11913">
    <property type="entry name" value="DUF3431"/>
    <property type="match status" value="1"/>
</dbReference>
<proteinExistence type="predicted"/>
<dbReference type="Proteomes" id="UP000075714">
    <property type="component" value="Unassembled WGS sequence"/>
</dbReference>
<evidence type="ECO:0000313" key="1">
    <source>
        <dbReference type="EMBL" id="KXZ53563.1"/>
    </source>
</evidence>
<gene>
    <name evidence="1" type="ORF">GPECTOR_6g479</name>
</gene>
<name>A0A150GUY1_GONPE</name>
<reference evidence="2" key="1">
    <citation type="journal article" date="2016" name="Nat. Commun.">
        <title>The Gonium pectorale genome demonstrates co-option of cell cycle regulation during the evolution of multicellularity.</title>
        <authorList>
            <person name="Hanschen E.R."/>
            <person name="Marriage T.N."/>
            <person name="Ferris P.J."/>
            <person name="Hamaji T."/>
            <person name="Toyoda A."/>
            <person name="Fujiyama A."/>
            <person name="Neme R."/>
            <person name="Noguchi H."/>
            <person name="Minakuchi Y."/>
            <person name="Suzuki M."/>
            <person name="Kawai-Toyooka H."/>
            <person name="Smith D.R."/>
            <person name="Sparks H."/>
            <person name="Anderson J."/>
            <person name="Bakaric R."/>
            <person name="Luria V."/>
            <person name="Karger A."/>
            <person name="Kirschner M.W."/>
            <person name="Durand P.M."/>
            <person name="Michod R.E."/>
            <person name="Nozaki H."/>
            <person name="Olson B.J."/>
        </authorList>
    </citation>
    <scope>NUCLEOTIDE SEQUENCE [LARGE SCALE GENOMIC DNA]</scope>
    <source>
        <strain evidence="2">NIES-2863</strain>
    </source>
</reference>
<keyword evidence="2" id="KW-1185">Reference proteome</keyword>